<dbReference type="SUPFAM" id="SSF55031">
    <property type="entry name" value="Bacterial exopeptidase dimerisation domain"/>
    <property type="match status" value="1"/>
</dbReference>
<dbReference type="GO" id="GO:0009085">
    <property type="term" value="P:lysine biosynthetic process"/>
    <property type="evidence" value="ECO:0007669"/>
    <property type="project" value="UniProtKB-KW"/>
</dbReference>
<dbReference type="HOGENOM" id="CLU_023257_1_1_9"/>
<proteinExistence type="predicted"/>
<organism evidence="7 8">
    <name type="scientific">Bombilactobacillus mellis</name>
    <dbReference type="NCBI Taxonomy" id="1218508"/>
    <lineage>
        <taxon>Bacteria</taxon>
        <taxon>Bacillati</taxon>
        <taxon>Bacillota</taxon>
        <taxon>Bacilli</taxon>
        <taxon>Lactobacillales</taxon>
        <taxon>Lactobacillaceae</taxon>
        <taxon>Bombilactobacillus</taxon>
    </lineage>
</organism>
<dbReference type="PANTHER" id="PTHR11014">
    <property type="entry name" value="PEPTIDASE M20 FAMILY MEMBER"/>
    <property type="match status" value="1"/>
</dbReference>
<accession>A0A0F4L0E8</accession>
<keyword evidence="3" id="KW-0220">Diaminopimelate biosynthesis</keyword>
<sequence>MQIPQEIKDWQDEFIQIRHFLHQHPEIGLQERQTADFIANKLSSWGYEVHAPIGPTGVVGQIKTGHSDQKIGLRADMDCLPIQEETDLPYASQNPGFMHACGHDGHMTVLLAAARYLALKQNFDGTLNVIFQPGEEGLHGAPKMIADGLFDKFPCDQIFGFHNWPNFQKEMIYIEPGVIMASSDRLKIVIQGHGGHASAPDKCLDPTIIGSQLINNLQTIVSRNVNPQKAAVITVGSFVAGDGSTYNVIPDTATILLSIRTLDKKVRQLVLKRVKDMINGLAQAYDVPITIKHRLISLPAQNEIQATTFAQKVAQTVFGNDHVNTHFEPVMASEDFAFMLDKVPGCYALMSNGPSDAYLHSSKYNFNDSIIAPMATYFIKLVETYLG</sequence>
<feature type="binding site" evidence="5">
    <location>
        <position position="101"/>
    </location>
    <ligand>
        <name>Mn(2+)</name>
        <dbReference type="ChEBI" id="CHEBI:29035"/>
        <label>2</label>
    </ligand>
</feature>
<dbReference type="InterPro" id="IPR002933">
    <property type="entry name" value="Peptidase_M20"/>
</dbReference>
<feature type="domain" description="Peptidase M20 dimerisation" evidence="6">
    <location>
        <begin position="185"/>
        <end position="283"/>
    </location>
</feature>
<dbReference type="Proteomes" id="UP000033695">
    <property type="component" value="Unassembled WGS sequence"/>
</dbReference>
<feature type="binding site" evidence="5">
    <location>
        <position position="360"/>
    </location>
    <ligand>
        <name>Mn(2+)</name>
        <dbReference type="ChEBI" id="CHEBI:29035"/>
        <label>2</label>
    </ligand>
</feature>
<name>A0A0F4L0E8_9LACO</name>
<dbReference type="InterPro" id="IPR017439">
    <property type="entry name" value="Amidohydrolase"/>
</dbReference>
<evidence type="ECO:0000313" key="7">
    <source>
        <dbReference type="EMBL" id="KJY51041.1"/>
    </source>
</evidence>
<dbReference type="InterPro" id="IPR036264">
    <property type="entry name" value="Bact_exopeptidase_dim_dom"/>
</dbReference>
<dbReference type="Pfam" id="PF01546">
    <property type="entry name" value="Peptidase_M20"/>
    <property type="match status" value="1"/>
</dbReference>
<dbReference type="STRING" id="1218508.JG29_00840"/>
<dbReference type="Pfam" id="PF07687">
    <property type="entry name" value="M20_dimer"/>
    <property type="match status" value="1"/>
</dbReference>
<evidence type="ECO:0000256" key="2">
    <source>
        <dbReference type="ARBA" id="ARBA00022801"/>
    </source>
</evidence>
<keyword evidence="5" id="KW-0464">Manganese</keyword>
<dbReference type="SUPFAM" id="SSF53187">
    <property type="entry name" value="Zn-dependent exopeptidases"/>
    <property type="match status" value="1"/>
</dbReference>
<keyword evidence="2 7" id="KW-0378">Hydrolase</keyword>
<dbReference type="RefSeq" id="WP_045922005.1">
    <property type="nucleotide sequence ID" value="NZ_JBHTHW010000004.1"/>
</dbReference>
<dbReference type="GO" id="GO:0019877">
    <property type="term" value="P:diaminopimelate biosynthetic process"/>
    <property type="evidence" value="ECO:0007669"/>
    <property type="project" value="UniProtKB-KW"/>
</dbReference>
<dbReference type="Gene3D" id="3.40.630.10">
    <property type="entry name" value="Zn peptidases"/>
    <property type="match status" value="1"/>
</dbReference>
<dbReference type="PANTHER" id="PTHR11014:SF63">
    <property type="entry name" value="METALLOPEPTIDASE, PUTATIVE (AFU_ORTHOLOGUE AFUA_6G09600)-RELATED"/>
    <property type="match status" value="1"/>
</dbReference>
<comment type="cofactor">
    <cofactor evidence="5">
        <name>Mn(2+)</name>
        <dbReference type="ChEBI" id="CHEBI:29035"/>
    </cofactor>
    <text evidence="5">The Mn(2+) ion enhances activity.</text>
</comment>
<feature type="binding site" evidence="5">
    <location>
        <position position="136"/>
    </location>
    <ligand>
        <name>Mn(2+)</name>
        <dbReference type="ChEBI" id="CHEBI:29035"/>
        <label>2</label>
    </ligand>
</feature>
<dbReference type="OrthoDB" id="9776731at2"/>
<evidence type="ECO:0000259" key="6">
    <source>
        <dbReference type="Pfam" id="PF07687"/>
    </source>
</evidence>
<dbReference type="AlphaFoldDB" id="A0A0F4L0E8"/>
<gene>
    <name evidence="7" type="ORF">JG29_00840</name>
</gene>
<dbReference type="Gene3D" id="3.30.70.360">
    <property type="match status" value="1"/>
</dbReference>
<feature type="binding site" evidence="5">
    <location>
        <position position="103"/>
    </location>
    <ligand>
        <name>Mn(2+)</name>
        <dbReference type="ChEBI" id="CHEBI:29035"/>
        <label>2</label>
    </ligand>
</feature>
<comment type="caution">
    <text evidence="7">The sequence shown here is derived from an EMBL/GenBank/DDBJ whole genome shotgun (WGS) entry which is preliminary data.</text>
</comment>
<dbReference type="PATRIC" id="fig|1218508.4.peg.88"/>
<keyword evidence="8" id="KW-1185">Reference proteome</keyword>
<dbReference type="InterPro" id="IPR011650">
    <property type="entry name" value="Peptidase_M20_dimer"/>
</dbReference>
<dbReference type="NCBIfam" id="TIGR01891">
    <property type="entry name" value="amidohydrolases"/>
    <property type="match status" value="1"/>
</dbReference>
<keyword evidence="4" id="KW-0457">Lysine biosynthesis</keyword>
<dbReference type="PIRSF" id="PIRSF005962">
    <property type="entry name" value="Pept_M20D_amidohydro"/>
    <property type="match status" value="1"/>
</dbReference>
<dbReference type="EMBL" id="JXBZ01000002">
    <property type="protein sequence ID" value="KJY51041.1"/>
    <property type="molecule type" value="Genomic_DNA"/>
</dbReference>
<keyword evidence="5" id="KW-0479">Metal-binding</keyword>
<dbReference type="FunFam" id="3.30.70.360:FF:000001">
    <property type="entry name" value="N-acetyldiaminopimelate deacetylase"/>
    <property type="match status" value="1"/>
</dbReference>
<keyword evidence="1" id="KW-0028">Amino-acid biosynthesis</keyword>
<evidence type="ECO:0000256" key="4">
    <source>
        <dbReference type="ARBA" id="ARBA00023154"/>
    </source>
</evidence>
<reference evidence="7 8" key="1">
    <citation type="submission" date="2014-12" db="EMBL/GenBank/DDBJ databases">
        <title>Comparative genomics of the lactic acid bacteria isolated from the honey bee gut.</title>
        <authorList>
            <person name="Ellegaard K.M."/>
            <person name="Tamarit D."/>
            <person name="Javelind E."/>
            <person name="Olofsson T."/>
            <person name="Andersson S.G."/>
            <person name="Vasquez A."/>
        </authorList>
    </citation>
    <scope>NUCLEOTIDE SEQUENCE [LARGE SCALE GENOMIC DNA]</scope>
    <source>
        <strain evidence="7 8">Hon2</strain>
    </source>
</reference>
<evidence type="ECO:0000313" key="8">
    <source>
        <dbReference type="Proteomes" id="UP000033695"/>
    </source>
</evidence>
<dbReference type="GO" id="GO:0050118">
    <property type="term" value="F:N-acetyldiaminopimelate deacetylase activity"/>
    <property type="evidence" value="ECO:0007669"/>
    <property type="project" value="UniProtKB-ARBA"/>
</dbReference>
<protein>
    <submittedName>
        <fullName evidence="7">Hippurate hydrolase</fullName>
    </submittedName>
</protein>
<evidence type="ECO:0000256" key="3">
    <source>
        <dbReference type="ARBA" id="ARBA00022915"/>
    </source>
</evidence>
<evidence type="ECO:0000256" key="5">
    <source>
        <dbReference type="PIRSR" id="PIRSR005962-1"/>
    </source>
</evidence>
<dbReference type="GO" id="GO:0046872">
    <property type="term" value="F:metal ion binding"/>
    <property type="evidence" value="ECO:0007669"/>
    <property type="project" value="UniProtKB-KW"/>
</dbReference>
<feature type="binding site" evidence="5">
    <location>
        <position position="162"/>
    </location>
    <ligand>
        <name>Mn(2+)</name>
        <dbReference type="ChEBI" id="CHEBI:29035"/>
        <label>2</label>
    </ligand>
</feature>
<evidence type="ECO:0000256" key="1">
    <source>
        <dbReference type="ARBA" id="ARBA00022605"/>
    </source>
</evidence>